<proteinExistence type="predicted"/>
<gene>
    <name evidence="1" type="ORF">AVDCRST_MAG05-545</name>
</gene>
<dbReference type="Pfam" id="PF04075">
    <property type="entry name" value="F420H2_quin_red"/>
    <property type="match status" value="1"/>
</dbReference>
<dbReference type="Gene3D" id="2.30.110.10">
    <property type="entry name" value="Electron Transport, Fmn-binding Protein, Chain A"/>
    <property type="match status" value="1"/>
</dbReference>
<sequence length="158" mass="18057">MAEAARERKAPPRLLMRVMNVIPRLVLRSPLHGLMDGKVLLLGFDGRRSGRRYTTPMSYVRVGDEVFMTTEAPWWKNLAGGAPVEMRLGGESRRGFAETLTREEGIAEVLRTILRHYPEYRRFVGVRVDERGRPEEETILEAARRGRVGIRVRLEDAA</sequence>
<reference evidence="1" key="1">
    <citation type="submission" date="2020-02" db="EMBL/GenBank/DDBJ databases">
        <authorList>
            <person name="Meier V. D."/>
        </authorList>
    </citation>
    <scope>NUCLEOTIDE SEQUENCE</scope>
    <source>
        <strain evidence="1">AVDCRST_MAG05</strain>
    </source>
</reference>
<dbReference type="AlphaFoldDB" id="A0A6J4RJ30"/>
<accession>A0A6J4RJ30</accession>
<dbReference type="EMBL" id="CADCVM010000063">
    <property type="protein sequence ID" value="CAA9470862.1"/>
    <property type="molecule type" value="Genomic_DNA"/>
</dbReference>
<organism evidence="1">
    <name type="scientific">uncultured Rubrobacteraceae bacterium</name>
    <dbReference type="NCBI Taxonomy" id="349277"/>
    <lineage>
        <taxon>Bacteria</taxon>
        <taxon>Bacillati</taxon>
        <taxon>Actinomycetota</taxon>
        <taxon>Rubrobacteria</taxon>
        <taxon>Rubrobacterales</taxon>
        <taxon>Rubrobacteraceae</taxon>
        <taxon>environmental samples</taxon>
    </lineage>
</organism>
<protein>
    <recommendedName>
        <fullName evidence="2">DUF385 domain-containing protein</fullName>
    </recommendedName>
</protein>
<dbReference type="SUPFAM" id="SSF50475">
    <property type="entry name" value="FMN-binding split barrel"/>
    <property type="match status" value="1"/>
</dbReference>
<evidence type="ECO:0008006" key="2">
    <source>
        <dbReference type="Google" id="ProtNLM"/>
    </source>
</evidence>
<dbReference type="InterPro" id="IPR012349">
    <property type="entry name" value="Split_barrel_FMN-bd"/>
</dbReference>
<dbReference type="InterPro" id="IPR004378">
    <property type="entry name" value="F420H2_quin_Rdtase"/>
</dbReference>
<dbReference type="GO" id="GO:0016491">
    <property type="term" value="F:oxidoreductase activity"/>
    <property type="evidence" value="ECO:0007669"/>
    <property type="project" value="InterPro"/>
</dbReference>
<evidence type="ECO:0000313" key="1">
    <source>
        <dbReference type="EMBL" id="CAA9470862.1"/>
    </source>
</evidence>
<name>A0A6J4RJ30_9ACTN</name>